<keyword evidence="2 6" id="KW-0812">Transmembrane</keyword>
<feature type="region of interest" description="Disordered" evidence="7">
    <location>
        <begin position="576"/>
        <end position="606"/>
    </location>
</feature>
<accession>A0A8J2P5A3</accession>
<comment type="similarity">
    <text evidence="5 6">Belongs to the anion channel-forming bestrophin (TC 1.A.46) family. Calcium-sensitive chloride channel subfamily.</text>
</comment>
<sequence>MVKYVLQAVNQKRQLVTKLANLQKGIKSSESICKSNSPVICKRNKLAATRIPLFQMTVEYSSKVATATGAIGFVRLLFRWTGSIYKVVWLSLLLYMMLFFFLSYMYHYILDRGQQRIFERICVFCRRYVSTIPLSFILGFYVDIVMDRWWGQFTKIPWPDGVGFAVITSVKGTNDKSRLIRRTIMRYVNLAFVMTMQLCSPPCKERFPTWDHFVEAGFLLEQEKEIIEHLSEHTDEPKYWLPLAWAVNVAAKARKEDKIYDDVSFCYLVKEVNAFRTKCQTILCYDWICIPIVYTQVVTIACYLYFTCMVLARQFLESSEFVVGQEGAEFNVIVPIFLFVEFFFYFGWLNVAETLVNPFGSDDDDFEVNYLIDRHLKVSYAMVDDITSLMPEMAQDVYWNEKGGVELPYARDQMKLKNRTETFQGSAASEVVKGKGGSFVVDVTPELSAKNIMGSGSLAKKSGLLGSKHKLPEHLHDHKHHHHHYRHTSEHITGSHNDQHHPLPPFTSNSSNDPNKADLLNVREKEVNLPEKQSSYHVSFSNPRLSDGDDIQNQKQENVNTQDITLSEVLLPASRLENNQPEAQKSSVDSYAPASTVRENSHLPSDPQHEIIGQLRKSNHAIPIQQPTTANIAEVDPEMYKPSTAFFLQKFPIVPAASSQKSAPNQPQAVTTNPVAEQTGESVDVEMLEPSATLLLHKFSKLRDKFRRSE</sequence>
<feature type="transmembrane region" description="Helical" evidence="6">
    <location>
        <begin position="87"/>
        <end position="108"/>
    </location>
</feature>
<dbReference type="InterPro" id="IPR021134">
    <property type="entry name" value="Bestrophin-like"/>
</dbReference>
<dbReference type="InterPro" id="IPR000615">
    <property type="entry name" value="Bestrophin"/>
</dbReference>
<feature type="compositionally biased region" description="Polar residues" evidence="7">
    <location>
        <begin position="576"/>
        <end position="589"/>
    </location>
</feature>
<evidence type="ECO:0000313" key="8">
    <source>
        <dbReference type="EMBL" id="CAG7732335.1"/>
    </source>
</evidence>
<keyword evidence="6" id="KW-0869">Chloride channel</keyword>
<evidence type="ECO:0000313" key="9">
    <source>
        <dbReference type="Proteomes" id="UP000708208"/>
    </source>
</evidence>
<feature type="region of interest" description="Disordered" evidence="7">
    <location>
        <begin position="476"/>
        <end position="516"/>
    </location>
</feature>
<dbReference type="GO" id="GO:0005886">
    <property type="term" value="C:plasma membrane"/>
    <property type="evidence" value="ECO:0007669"/>
    <property type="project" value="UniProtKB-SubCell"/>
</dbReference>
<evidence type="ECO:0000256" key="3">
    <source>
        <dbReference type="ARBA" id="ARBA00022989"/>
    </source>
</evidence>
<evidence type="ECO:0000256" key="2">
    <source>
        <dbReference type="ARBA" id="ARBA00022692"/>
    </source>
</evidence>
<protein>
    <recommendedName>
        <fullName evidence="6">Bestrophin homolog</fullName>
    </recommendedName>
</protein>
<feature type="compositionally biased region" description="Polar residues" evidence="7">
    <location>
        <begin position="531"/>
        <end position="544"/>
    </location>
</feature>
<evidence type="ECO:0000256" key="7">
    <source>
        <dbReference type="SAM" id="MobiDB-lite"/>
    </source>
</evidence>
<gene>
    <name evidence="8" type="ORF">AFUS01_LOCUS20857</name>
</gene>
<evidence type="ECO:0000256" key="6">
    <source>
        <dbReference type="RuleBase" id="RU363126"/>
    </source>
</evidence>
<evidence type="ECO:0000256" key="1">
    <source>
        <dbReference type="ARBA" id="ARBA00004370"/>
    </source>
</evidence>
<keyword evidence="6" id="KW-0868">Chloride</keyword>
<organism evidence="8 9">
    <name type="scientific">Allacma fusca</name>
    <dbReference type="NCBI Taxonomy" id="39272"/>
    <lineage>
        <taxon>Eukaryota</taxon>
        <taxon>Metazoa</taxon>
        <taxon>Ecdysozoa</taxon>
        <taxon>Arthropoda</taxon>
        <taxon>Hexapoda</taxon>
        <taxon>Collembola</taxon>
        <taxon>Symphypleona</taxon>
        <taxon>Sminthuridae</taxon>
        <taxon>Allacma</taxon>
    </lineage>
</organism>
<feature type="transmembrane region" description="Helical" evidence="6">
    <location>
        <begin position="332"/>
        <end position="351"/>
    </location>
</feature>
<dbReference type="PANTHER" id="PTHR10736">
    <property type="entry name" value="BESTROPHIN"/>
    <property type="match status" value="1"/>
</dbReference>
<feature type="transmembrane region" description="Helical" evidence="6">
    <location>
        <begin position="128"/>
        <end position="146"/>
    </location>
</feature>
<keyword evidence="3 6" id="KW-1133">Transmembrane helix</keyword>
<evidence type="ECO:0000256" key="4">
    <source>
        <dbReference type="ARBA" id="ARBA00023136"/>
    </source>
</evidence>
<comment type="caution">
    <text evidence="8">The sequence shown here is derived from an EMBL/GenBank/DDBJ whole genome shotgun (WGS) entry which is preliminary data.</text>
</comment>
<dbReference type="GO" id="GO:0034707">
    <property type="term" value="C:chloride channel complex"/>
    <property type="evidence" value="ECO:0007669"/>
    <property type="project" value="UniProtKB-KW"/>
</dbReference>
<keyword evidence="9" id="KW-1185">Reference proteome</keyword>
<dbReference type="Proteomes" id="UP000708208">
    <property type="component" value="Unassembled WGS sequence"/>
</dbReference>
<dbReference type="AlphaFoldDB" id="A0A8J2P5A3"/>
<keyword evidence="6" id="KW-0813">Transport</keyword>
<feature type="transmembrane region" description="Helical" evidence="6">
    <location>
        <begin position="285"/>
        <end position="312"/>
    </location>
</feature>
<keyword evidence="6" id="KW-0407">Ion channel</keyword>
<reference evidence="8" key="1">
    <citation type="submission" date="2021-06" db="EMBL/GenBank/DDBJ databases">
        <authorList>
            <person name="Hodson N. C."/>
            <person name="Mongue J. A."/>
            <person name="Jaron S. K."/>
        </authorList>
    </citation>
    <scope>NUCLEOTIDE SEQUENCE</scope>
</reference>
<name>A0A8J2P5A3_9HEXA</name>
<keyword evidence="4 6" id="KW-0472">Membrane</keyword>
<evidence type="ECO:0000256" key="5">
    <source>
        <dbReference type="ARBA" id="ARBA00034769"/>
    </source>
</evidence>
<comment type="subcellular location">
    <subcellularLocation>
        <location evidence="6">Cell membrane</location>
        <topology evidence="6">Multi-pass membrane protein</topology>
    </subcellularLocation>
    <subcellularLocation>
        <location evidence="1">Membrane</location>
    </subcellularLocation>
</comment>
<keyword evidence="6" id="KW-0406">Ion transport</keyword>
<feature type="region of interest" description="Disordered" evidence="7">
    <location>
        <begin position="530"/>
        <end position="551"/>
    </location>
</feature>
<dbReference type="PANTHER" id="PTHR10736:SF65">
    <property type="entry name" value="BESTROPHIN 1, ISOFORM C-RELATED"/>
    <property type="match status" value="1"/>
</dbReference>
<dbReference type="GO" id="GO:0005254">
    <property type="term" value="F:chloride channel activity"/>
    <property type="evidence" value="ECO:0007669"/>
    <property type="project" value="UniProtKB-KW"/>
</dbReference>
<comment type="function">
    <text evidence="6">Forms chloride channels.</text>
</comment>
<dbReference type="EMBL" id="CAJVCH010229041">
    <property type="protein sequence ID" value="CAG7732335.1"/>
    <property type="molecule type" value="Genomic_DNA"/>
</dbReference>
<proteinExistence type="inferred from homology"/>
<feature type="transmembrane region" description="Helical" evidence="6">
    <location>
        <begin position="60"/>
        <end position="78"/>
    </location>
</feature>
<feature type="compositionally biased region" description="Basic residues" evidence="7">
    <location>
        <begin position="477"/>
        <end position="486"/>
    </location>
</feature>
<dbReference type="Pfam" id="PF01062">
    <property type="entry name" value="Bestrophin"/>
    <property type="match status" value="1"/>
</dbReference>
<keyword evidence="6" id="KW-1003">Cell membrane</keyword>
<dbReference type="OrthoDB" id="201595at2759"/>